<name>A0A8D0HGK2_SPHPU</name>
<protein>
    <submittedName>
        <fullName evidence="2">Lysophosphatidylcholine acyltransferase 4</fullName>
    </submittedName>
</protein>
<dbReference type="Ensembl" id="ENSSPUT00000021954.1">
    <property type="protein sequence ID" value="ENSSPUP00000020603.1"/>
    <property type="gene ID" value="ENSSPUG00000015806.1"/>
</dbReference>
<feature type="compositionally biased region" description="Polar residues" evidence="1">
    <location>
        <begin position="220"/>
        <end position="229"/>
    </location>
</feature>
<evidence type="ECO:0000256" key="1">
    <source>
        <dbReference type="SAM" id="MobiDB-lite"/>
    </source>
</evidence>
<reference evidence="2" key="2">
    <citation type="submission" date="2025-09" db="UniProtKB">
        <authorList>
            <consortium name="Ensembl"/>
        </authorList>
    </citation>
    <scope>IDENTIFICATION</scope>
</reference>
<accession>A0A8D0HGK2</accession>
<evidence type="ECO:0000313" key="2">
    <source>
        <dbReference type="Ensembl" id="ENSSPUP00000020603.1"/>
    </source>
</evidence>
<keyword evidence="3" id="KW-1185">Reference proteome</keyword>
<feature type="region of interest" description="Disordered" evidence="1">
    <location>
        <begin position="209"/>
        <end position="229"/>
    </location>
</feature>
<dbReference type="AlphaFoldDB" id="A0A8D0HGK2"/>
<sequence>MAQALGIPATECEFLGNLPVTVVGRLRVALEPRIWELGRALHKARCPAGVPGSPVGPPPACGSERLGPRELAHWLGLPHSEAAEELCTYFQQDPSGRVDAREVSLALEALKGELGPPELTRHAFELFSESGSDMGDPRLYQDGFCAILHLLLGTPGTDGAQLYRRLCGDCSQKGLSLDQFQDFSLRHPDYACLFSTYLCPPVPSTPLDSTPQAPYANGLSAASLQRKSD</sequence>
<proteinExistence type="predicted"/>
<dbReference type="Proteomes" id="UP000694392">
    <property type="component" value="Unplaced"/>
</dbReference>
<evidence type="ECO:0000313" key="3">
    <source>
        <dbReference type="Proteomes" id="UP000694392"/>
    </source>
</evidence>
<organism evidence="2 3">
    <name type="scientific">Sphenodon punctatus</name>
    <name type="common">Tuatara</name>
    <name type="synonym">Hatteria punctata</name>
    <dbReference type="NCBI Taxonomy" id="8508"/>
    <lineage>
        <taxon>Eukaryota</taxon>
        <taxon>Metazoa</taxon>
        <taxon>Chordata</taxon>
        <taxon>Craniata</taxon>
        <taxon>Vertebrata</taxon>
        <taxon>Euteleostomi</taxon>
        <taxon>Lepidosauria</taxon>
        <taxon>Sphenodontia</taxon>
        <taxon>Sphenodontidae</taxon>
        <taxon>Sphenodon</taxon>
    </lineage>
</organism>
<gene>
    <name evidence="2" type="primary">LPCAT4</name>
</gene>
<dbReference type="GeneTree" id="ENSGT01030000234574"/>
<reference evidence="2" key="1">
    <citation type="submission" date="2025-08" db="UniProtKB">
        <authorList>
            <consortium name="Ensembl"/>
        </authorList>
    </citation>
    <scope>IDENTIFICATION</scope>
</reference>